<name>A0ABS4KHZ4_9FIRM</name>
<accession>A0ABS4KHZ4</accession>
<protein>
    <submittedName>
        <fullName evidence="1">Uncharacterized protein</fullName>
    </submittedName>
</protein>
<dbReference type="RefSeq" id="WP_209660463.1">
    <property type="nucleotide sequence ID" value="NZ_JAGGLI010000011.1"/>
</dbReference>
<sequence>MIKYTDILKAINAKIKEAFPDKEIQSKDITEGFERPSFFIDFSNMAASEMMNYFRNRVTTIVIYYFPSDRYKNRIEILGIQDKLEEIFLDMLKVNEDFIITINETEANIVDGILQFSFDLETVEQIERESPEPLIEELDIEIRKEG</sequence>
<comment type="caution">
    <text evidence="1">The sequence shown here is derived from an EMBL/GenBank/DDBJ whole genome shotgun (WGS) entry which is preliminary data.</text>
</comment>
<gene>
    <name evidence="1" type="ORF">J2Z35_001196</name>
</gene>
<dbReference type="EMBL" id="JAGGLI010000011">
    <property type="protein sequence ID" value="MBP2027402.1"/>
    <property type="molecule type" value="Genomic_DNA"/>
</dbReference>
<reference evidence="1 2" key="1">
    <citation type="submission" date="2021-03" db="EMBL/GenBank/DDBJ databases">
        <title>Genomic Encyclopedia of Type Strains, Phase IV (KMG-IV): sequencing the most valuable type-strain genomes for metagenomic binning, comparative biology and taxonomic classification.</title>
        <authorList>
            <person name="Goeker M."/>
        </authorList>
    </citation>
    <scope>NUCLEOTIDE SEQUENCE [LARGE SCALE GENOMIC DNA]</scope>
    <source>
        <strain evidence="1 2">DSM 27512</strain>
    </source>
</reference>
<dbReference type="Pfam" id="PF20765">
    <property type="entry name" value="Phage_tail_terminator_8"/>
    <property type="match status" value="1"/>
</dbReference>
<evidence type="ECO:0000313" key="1">
    <source>
        <dbReference type="EMBL" id="MBP2027402.1"/>
    </source>
</evidence>
<keyword evidence="2" id="KW-1185">Reference proteome</keyword>
<organism evidence="1 2">
    <name type="scientific">Acetoanaerobium pronyense</name>
    <dbReference type="NCBI Taxonomy" id="1482736"/>
    <lineage>
        <taxon>Bacteria</taxon>
        <taxon>Bacillati</taxon>
        <taxon>Bacillota</taxon>
        <taxon>Clostridia</taxon>
        <taxon>Peptostreptococcales</taxon>
        <taxon>Filifactoraceae</taxon>
        <taxon>Acetoanaerobium</taxon>
    </lineage>
</organism>
<proteinExistence type="predicted"/>
<evidence type="ECO:0000313" key="2">
    <source>
        <dbReference type="Proteomes" id="UP001314903"/>
    </source>
</evidence>
<dbReference type="InterPro" id="IPR049254">
    <property type="entry name" value="Phage_tail_terminator"/>
</dbReference>
<dbReference type="Proteomes" id="UP001314903">
    <property type="component" value="Unassembled WGS sequence"/>
</dbReference>